<organism evidence="1 2">
    <name type="scientific">Frankia canadensis</name>
    <dbReference type="NCBI Taxonomy" id="1836972"/>
    <lineage>
        <taxon>Bacteria</taxon>
        <taxon>Bacillati</taxon>
        <taxon>Actinomycetota</taxon>
        <taxon>Actinomycetes</taxon>
        <taxon>Frankiales</taxon>
        <taxon>Frankiaceae</taxon>
        <taxon>Frankia</taxon>
    </lineage>
</organism>
<dbReference type="EMBL" id="FZMO01000211">
    <property type="protein sequence ID" value="SNQ48888.1"/>
    <property type="molecule type" value="Genomic_DNA"/>
</dbReference>
<evidence type="ECO:0000313" key="1">
    <source>
        <dbReference type="EMBL" id="SNQ48888.1"/>
    </source>
</evidence>
<dbReference type="Gene3D" id="3.40.50.1820">
    <property type="entry name" value="alpha/beta hydrolase"/>
    <property type="match status" value="1"/>
</dbReference>
<gene>
    <name evidence="1" type="ORF">FRACA_2890011</name>
</gene>
<name>A0A2I2KT88_9ACTN</name>
<reference evidence="1 2" key="1">
    <citation type="submission" date="2017-06" db="EMBL/GenBank/DDBJ databases">
        <authorList>
            <person name="Kim H.J."/>
            <person name="Triplett B.A."/>
        </authorList>
    </citation>
    <scope>NUCLEOTIDE SEQUENCE [LARGE SCALE GENOMIC DNA]</scope>
    <source>
        <strain evidence="1">FRACA_ARgP5</strain>
    </source>
</reference>
<dbReference type="SUPFAM" id="SSF53474">
    <property type="entry name" value="alpha/beta-Hydrolases"/>
    <property type="match status" value="1"/>
</dbReference>
<protein>
    <submittedName>
        <fullName evidence="1">Uncharacterized protein</fullName>
    </submittedName>
</protein>
<evidence type="ECO:0000313" key="2">
    <source>
        <dbReference type="Proteomes" id="UP000234331"/>
    </source>
</evidence>
<dbReference type="RefSeq" id="WP_243407642.1">
    <property type="nucleotide sequence ID" value="NZ_FZMO01000211.1"/>
</dbReference>
<keyword evidence="2" id="KW-1185">Reference proteome</keyword>
<proteinExistence type="predicted"/>
<sequence>MDQLADMPRRQATDPRTDARTVEVESDVTDAVDLGEQCRLRGTVFVPATGAGPGPRPVLVAVPGGTYTRRYWHLVVPGRAGYSFAEDFARRGVVVVAFDNLGTGASTRPSGGDRLTPEVIARANHAAARDVIDRPRRSHSSMKLS</sequence>
<accession>A0A2I2KT88</accession>
<dbReference type="InterPro" id="IPR029058">
    <property type="entry name" value="AB_hydrolase_fold"/>
</dbReference>
<dbReference type="Proteomes" id="UP000234331">
    <property type="component" value="Unassembled WGS sequence"/>
</dbReference>
<dbReference type="AlphaFoldDB" id="A0A2I2KT88"/>